<name>A0ABQ9ZMI5_9CRUS</name>
<keyword evidence="3" id="KW-1185">Reference proteome</keyword>
<keyword evidence="1" id="KW-0472">Membrane</keyword>
<comment type="caution">
    <text evidence="2">The sequence shown here is derived from an EMBL/GenBank/DDBJ whole genome shotgun (WGS) entry which is preliminary data.</text>
</comment>
<keyword evidence="1" id="KW-1133">Transmembrane helix</keyword>
<dbReference type="EMBL" id="JAOYFB010000004">
    <property type="protein sequence ID" value="KAK4014158.1"/>
    <property type="molecule type" value="Genomic_DNA"/>
</dbReference>
<keyword evidence="1" id="KW-0812">Transmembrane</keyword>
<gene>
    <name evidence="2" type="ORF">OUZ56_026695</name>
</gene>
<proteinExistence type="predicted"/>
<feature type="transmembrane region" description="Helical" evidence="1">
    <location>
        <begin position="49"/>
        <end position="69"/>
    </location>
</feature>
<accession>A0ABQ9ZMI5</accession>
<organism evidence="2 3">
    <name type="scientific">Daphnia magna</name>
    <dbReference type="NCBI Taxonomy" id="35525"/>
    <lineage>
        <taxon>Eukaryota</taxon>
        <taxon>Metazoa</taxon>
        <taxon>Ecdysozoa</taxon>
        <taxon>Arthropoda</taxon>
        <taxon>Crustacea</taxon>
        <taxon>Branchiopoda</taxon>
        <taxon>Diplostraca</taxon>
        <taxon>Cladocera</taxon>
        <taxon>Anomopoda</taxon>
        <taxon>Daphniidae</taxon>
        <taxon>Daphnia</taxon>
    </lineage>
</organism>
<protein>
    <submittedName>
        <fullName evidence="2">Uncharacterized protein</fullName>
    </submittedName>
</protein>
<evidence type="ECO:0000313" key="3">
    <source>
        <dbReference type="Proteomes" id="UP001234178"/>
    </source>
</evidence>
<evidence type="ECO:0000256" key="1">
    <source>
        <dbReference type="SAM" id="Phobius"/>
    </source>
</evidence>
<dbReference type="Proteomes" id="UP001234178">
    <property type="component" value="Unassembled WGS sequence"/>
</dbReference>
<reference evidence="2 3" key="1">
    <citation type="journal article" date="2023" name="Nucleic Acids Res.">
        <title>The hologenome of Daphnia magna reveals possible DNA methylation and microbiome-mediated evolution of the host genome.</title>
        <authorList>
            <person name="Chaturvedi A."/>
            <person name="Li X."/>
            <person name="Dhandapani V."/>
            <person name="Marshall H."/>
            <person name="Kissane S."/>
            <person name="Cuenca-Cambronero M."/>
            <person name="Asole G."/>
            <person name="Calvet F."/>
            <person name="Ruiz-Romero M."/>
            <person name="Marangio P."/>
            <person name="Guigo R."/>
            <person name="Rago D."/>
            <person name="Mirbahai L."/>
            <person name="Eastwood N."/>
            <person name="Colbourne J.K."/>
            <person name="Zhou J."/>
            <person name="Mallon E."/>
            <person name="Orsini L."/>
        </authorList>
    </citation>
    <scope>NUCLEOTIDE SEQUENCE [LARGE SCALE GENOMIC DNA]</scope>
    <source>
        <strain evidence="2">LRV0_1</strain>
    </source>
</reference>
<evidence type="ECO:0000313" key="2">
    <source>
        <dbReference type="EMBL" id="KAK4014158.1"/>
    </source>
</evidence>
<sequence length="99" mass="11781">MVVLLKPIEMTAMMTKCSNKSSTVENYNFYCCLPSILFLRPTKHHMLTVTIHAFCSRILTTVSFFFPFFKIQKDFYVRVEQLGRRAKECRQIFWLCRKA</sequence>